<dbReference type="GO" id="GO:0070573">
    <property type="term" value="F:metallodipeptidase activity"/>
    <property type="evidence" value="ECO:0007669"/>
    <property type="project" value="InterPro"/>
</dbReference>
<evidence type="ECO:0000313" key="1">
    <source>
        <dbReference type="EMBL" id="MYD90096.1"/>
    </source>
</evidence>
<sequence>MTADTTYPAIVDGHNDTLLRLVPGRDQRPTAFHEEGTEGHVDLPRMRKGGMAGGFFAMYTPDKDYRGDAPLPSRGQEVPQDYALDFVLRMFAILLDLDRTLSPEFSLVRTVPEMLDALANDRCLAIAHIEDASPLDPELTLLPLLYDLGLRSIGPVWSRTNAFGHGVSFDFPGSPDQGPGLTEPGKALVKACNDLGIMIDLSHLNEKGFWDVAELSEDPLVATHSCVHILSNSARNLTDLQLDAIAETNGLVGINFNTGFLRPDGATDTSTSFTEIVKHAAYVTDRIGIDHVALGSDFDGATMPGDLSDCSKLPALMASLEETGFDASDLRKLAHGNWIRVLQQTWHH</sequence>
<dbReference type="InterPro" id="IPR032466">
    <property type="entry name" value="Metal_Hydrolase"/>
</dbReference>
<reference evidence="1" key="1">
    <citation type="submission" date="2019-09" db="EMBL/GenBank/DDBJ databases">
        <title>Characterisation of the sponge microbiome using genome-centric metagenomics.</title>
        <authorList>
            <person name="Engelberts J.P."/>
            <person name="Robbins S.J."/>
            <person name="De Goeij J.M."/>
            <person name="Aranda M."/>
            <person name="Bell S.C."/>
            <person name="Webster N.S."/>
        </authorList>
    </citation>
    <scope>NUCLEOTIDE SEQUENCE</scope>
    <source>
        <strain evidence="1">SB0662_bin_9</strain>
    </source>
</reference>
<dbReference type="AlphaFoldDB" id="A0A6B1DT28"/>
<dbReference type="InterPro" id="IPR008257">
    <property type="entry name" value="Pept_M19"/>
</dbReference>
<comment type="caution">
    <text evidence="1">The sequence shown here is derived from an EMBL/GenBank/DDBJ whole genome shotgun (WGS) entry which is preliminary data.</text>
</comment>
<dbReference type="GO" id="GO:0006508">
    <property type="term" value="P:proteolysis"/>
    <property type="evidence" value="ECO:0007669"/>
    <property type="project" value="InterPro"/>
</dbReference>
<dbReference type="Pfam" id="PF01244">
    <property type="entry name" value="Peptidase_M19"/>
    <property type="match status" value="1"/>
</dbReference>
<proteinExistence type="predicted"/>
<organism evidence="1">
    <name type="scientific">Caldilineaceae bacterium SB0662_bin_9</name>
    <dbReference type="NCBI Taxonomy" id="2605258"/>
    <lineage>
        <taxon>Bacteria</taxon>
        <taxon>Bacillati</taxon>
        <taxon>Chloroflexota</taxon>
        <taxon>Caldilineae</taxon>
        <taxon>Caldilineales</taxon>
        <taxon>Caldilineaceae</taxon>
    </lineage>
</organism>
<gene>
    <name evidence="1" type="ORF">F4Y08_07120</name>
</gene>
<dbReference type="PANTHER" id="PTHR10443">
    <property type="entry name" value="MICROSOMAL DIPEPTIDASE"/>
    <property type="match status" value="1"/>
</dbReference>
<accession>A0A6B1DT28</accession>
<dbReference type="Gene3D" id="3.20.20.140">
    <property type="entry name" value="Metal-dependent hydrolases"/>
    <property type="match status" value="1"/>
</dbReference>
<dbReference type="PANTHER" id="PTHR10443:SF12">
    <property type="entry name" value="DIPEPTIDASE"/>
    <property type="match status" value="1"/>
</dbReference>
<dbReference type="PROSITE" id="PS51365">
    <property type="entry name" value="RENAL_DIPEPTIDASE_2"/>
    <property type="match status" value="1"/>
</dbReference>
<dbReference type="EMBL" id="VXPY01000048">
    <property type="protein sequence ID" value="MYD90096.1"/>
    <property type="molecule type" value="Genomic_DNA"/>
</dbReference>
<dbReference type="CDD" id="cd01301">
    <property type="entry name" value="rDP_like"/>
    <property type="match status" value="1"/>
</dbReference>
<name>A0A6B1DT28_9CHLR</name>
<dbReference type="SUPFAM" id="SSF51556">
    <property type="entry name" value="Metallo-dependent hydrolases"/>
    <property type="match status" value="1"/>
</dbReference>
<protein>
    <submittedName>
        <fullName evidence="1">Membrane dipeptidase</fullName>
    </submittedName>
</protein>